<organism evidence="1 2">
    <name type="scientific">Romanomermis culicivorax</name>
    <name type="common">Nematode worm</name>
    <dbReference type="NCBI Taxonomy" id="13658"/>
    <lineage>
        <taxon>Eukaryota</taxon>
        <taxon>Metazoa</taxon>
        <taxon>Ecdysozoa</taxon>
        <taxon>Nematoda</taxon>
        <taxon>Enoplea</taxon>
        <taxon>Dorylaimia</taxon>
        <taxon>Mermithida</taxon>
        <taxon>Mermithoidea</taxon>
        <taxon>Mermithidae</taxon>
        <taxon>Romanomermis</taxon>
    </lineage>
</organism>
<protein>
    <submittedName>
        <fullName evidence="2">Secreted protein</fullName>
    </submittedName>
</protein>
<evidence type="ECO:0000313" key="2">
    <source>
        <dbReference type="WBParaSite" id="nRc.2.0.1.t14334-RA"/>
    </source>
</evidence>
<dbReference type="AlphaFoldDB" id="A0A915IKD9"/>
<accession>A0A915IKD9</accession>
<keyword evidence="1" id="KW-1185">Reference proteome</keyword>
<evidence type="ECO:0000313" key="1">
    <source>
        <dbReference type="Proteomes" id="UP000887565"/>
    </source>
</evidence>
<proteinExistence type="predicted"/>
<dbReference type="Proteomes" id="UP000887565">
    <property type="component" value="Unplaced"/>
</dbReference>
<reference evidence="2" key="1">
    <citation type="submission" date="2022-11" db="UniProtKB">
        <authorList>
            <consortium name="WormBaseParasite"/>
        </authorList>
    </citation>
    <scope>IDENTIFICATION</scope>
</reference>
<sequence length="72" mass="8054">MVKREAMTVLLFSATKSRAKNRKNQTSATMFVCLSHNAFSDGTERNAIDTTLPNEKKIFVPFGSVGGRRRSF</sequence>
<name>A0A915IKD9_ROMCU</name>
<dbReference type="WBParaSite" id="nRc.2.0.1.t14334-RA">
    <property type="protein sequence ID" value="nRc.2.0.1.t14334-RA"/>
    <property type="gene ID" value="nRc.2.0.1.g14334"/>
</dbReference>